<dbReference type="Pfam" id="PF10000">
    <property type="entry name" value="ACT_3"/>
    <property type="match status" value="1"/>
</dbReference>
<gene>
    <name evidence="2" type="ORF">F6X42_05185</name>
</gene>
<evidence type="ECO:0000259" key="1">
    <source>
        <dbReference type="Pfam" id="PF10000"/>
    </source>
</evidence>
<feature type="domain" description="DUF2241" evidence="1">
    <location>
        <begin position="3"/>
        <end position="69"/>
    </location>
</feature>
<dbReference type="Proteomes" id="UP000736373">
    <property type="component" value="Unassembled WGS sequence"/>
</dbReference>
<accession>A0ABR7PI46</accession>
<dbReference type="InterPro" id="IPR045865">
    <property type="entry name" value="ACT-like_dom_sf"/>
</dbReference>
<evidence type="ECO:0000313" key="2">
    <source>
        <dbReference type="EMBL" id="MBC8746044.1"/>
    </source>
</evidence>
<name>A0ABR7PI46_9BURK</name>
<comment type="caution">
    <text evidence="2">The sequence shown here is derived from an EMBL/GenBank/DDBJ whole genome shotgun (WGS) entry which is preliminary data.</text>
</comment>
<dbReference type="SUPFAM" id="SSF55021">
    <property type="entry name" value="ACT-like"/>
    <property type="match status" value="2"/>
</dbReference>
<evidence type="ECO:0000313" key="3">
    <source>
        <dbReference type="Proteomes" id="UP000736373"/>
    </source>
</evidence>
<protein>
    <submittedName>
        <fullName evidence="2">ACT domain-containing protein</fullName>
    </submittedName>
</protein>
<dbReference type="PANTHER" id="PTHR39199">
    <property type="entry name" value="BLR5128 PROTEIN"/>
    <property type="match status" value="1"/>
</dbReference>
<dbReference type="EMBL" id="VZQQ01000003">
    <property type="protein sequence ID" value="MBC8746044.1"/>
    <property type="molecule type" value="Genomic_DNA"/>
</dbReference>
<dbReference type="Gene3D" id="3.30.2130.10">
    <property type="entry name" value="VC0802-like"/>
    <property type="match status" value="1"/>
</dbReference>
<proteinExistence type="predicted"/>
<dbReference type="InterPro" id="IPR018717">
    <property type="entry name" value="DUF2241"/>
</dbReference>
<keyword evidence="3" id="KW-1185">Reference proteome</keyword>
<dbReference type="PANTHER" id="PTHR39199:SF1">
    <property type="entry name" value="BLR5128 PROTEIN"/>
    <property type="match status" value="1"/>
</dbReference>
<dbReference type="RefSeq" id="WP_187633150.1">
    <property type="nucleotide sequence ID" value="NZ_VZQQ01000003.1"/>
</dbReference>
<sequence length="135" mass="14607">MSEKDLAKLCATLSPVMAEPTYVYCSFSDSVLPSGLLALCTVREREGLTAIVERDDAQRLGLPYTYDARLITLSVHSSLEAVGFIAIVSRELAAAGIPCNTIAGYYHDHILVPVDRVEEAMTVLRKIAATSCDCP</sequence>
<reference evidence="2 3" key="1">
    <citation type="submission" date="2019-09" db="EMBL/GenBank/DDBJ databases">
        <title>Paraburkholderia podalyriae sp. nov., A South African Podalyria-associated rhizobium.</title>
        <authorList>
            <person name="Mavima L."/>
            <person name="Beukes C.W."/>
            <person name="Palmer M."/>
            <person name="De Meyer S.E."/>
            <person name="James E.K."/>
            <person name="Maluk M."/>
            <person name="Avontuur J.R."/>
            <person name="Chan W.Y."/>
            <person name="Venter S.N."/>
            <person name="Steenkamp E.T."/>
        </authorList>
    </citation>
    <scope>NUCLEOTIDE SEQUENCE [LARGE SCALE GENOMIC DNA]</scope>
    <source>
        <strain evidence="2 3">WC7.3b</strain>
    </source>
</reference>
<organism evidence="2 3">
    <name type="scientific">Paraburkholderia podalyriae</name>
    <dbReference type="NCBI Taxonomy" id="1938811"/>
    <lineage>
        <taxon>Bacteria</taxon>
        <taxon>Pseudomonadati</taxon>
        <taxon>Pseudomonadota</taxon>
        <taxon>Betaproteobacteria</taxon>
        <taxon>Burkholderiales</taxon>
        <taxon>Burkholderiaceae</taxon>
        <taxon>Paraburkholderia</taxon>
    </lineage>
</organism>